<feature type="region of interest" description="Disordered" evidence="1">
    <location>
        <begin position="706"/>
        <end position="764"/>
    </location>
</feature>
<proteinExistence type="predicted"/>
<feature type="region of interest" description="Disordered" evidence="1">
    <location>
        <begin position="1127"/>
        <end position="1196"/>
    </location>
</feature>
<dbReference type="InterPro" id="IPR008271">
    <property type="entry name" value="Ser/Thr_kinase_AS"/>
</dbReference>
<feature type="compositionally biased region" description="Polar residues" evidence="1">
    <location>
        <begin position="543"/>
        <end position="572"/>
    </location>
</feature>
<evidence type="ECO:0000313" key="3">
    <source>
        <dbReference type="EMBL" id="KAG2498820.1"/>
    </source>
</evidence>
<dbReference type="PROSITE" id="PS50011">
    <property type="entry name" value="PROTEIN_KINASE_DOM"/>
    <property type="match status" value="1"/>
</dbReference>
<keyword evidence="4" id="KW-1185">Reference proteome</keyword>
<feature type="compositionally biased region" description="Low complexity" evidence="1">
    <location>
        <begin position="1127"/>
        <end position="1141"/>
    </location>
</feature>
<evidence type="ECO:0000256" key="1">
    <source>
        <dbReference type="SAM" id="MobiDB-lite"/>
    </source>
</evidence>
<dbReference type="EMBL" id="JAEHOE010000008">
    <property type="protein sequence ID" value="KAG2498820.1"/>
    <property type="molecule type" value="Genomic_DNA"/>
</dbReference>
<feature type="region of interest" description="Disordered" evidence="1">
    <location>
        <begin position="1421"/>
        <end position="1445"/>
    </location>
</feature>
<dbReference type="GO" id="GO:0004674">
    <property type="term" value="F:protein serine/threonine kinase activity"/>
    <property type="evidence" value="ECO:0007669"/>
    <property type="project" value="TreeGrafter"/>
</dbReference>
<feature type="region of interest" description="Disordered" evidence="1">
    <location>
        <begin position="805"/>
        <end position="831"/>
    </location>
</feature>
<dbReference type="InterPro" id="IPR051681">
    <property type="entry name" value="Ser/Thr_Kinases-Pseudokinases"/>
</dbReference>
<feature type="compositionally biased region" description="Low complexity" evidence="1">
    <location>
        <begin position="466"/>
        <end position="482"/>
    </location>
</feature>
<evidence type="ECO:0000313" key="4">
    <source>
        <dbReference type="Proteomes" id="UP000612055"/>
    </source>
</evidence>
<comment type="caution">
    <text evidence="3">The sequence shown here is derived from an EMBL/GenBank/DDBJ whole genome shotgun (WGS) entry which is preliminary data.</text>
</comment>
<dbReference type="Gene3D" id="1.10.510.10">
    <property type="entry name" value="Transferase(Phosphotransferase) domain 1"/>
    <property type="match status" value="2"/>
</dbReference>
<dbReference type="Pfam" id="PF07714">
    <property type="entry name" value="PK_Tyr_Ser-Thr"/>
    <property type="match status" value="1"/>
</dbReference>
<dbReference type="SMART" id="SM00220">
    <property type="entry name" value="S_TKc"/>
    <property type="match status" value="1"/>
</dbReference>
<dbReference type="Pfam" id="PF00069">
    <property type="entry name" value="Pkinase"/>
    <property type="match status" value="1"/>
</dbReference>
<dbReference type="PANTHER" id="PTHR44329:SF289">
    <property type="entry name" value="SERINE_THREONINE-PROTEIN KINASE VIK"/>
    <property type="match status" value="1"/>
</dbReference>
<dbReference type="SUPFAM" id="SSF56112">
    <property type="entry name" value="Protein kinase-like (PK-like)"/>
    <property type="match status" value="2"/>
</dbReference>
<feature type="compositionally biased region" description="Polar residues" evidence="1">
    <location>
        <begin position="501"/>
        <end position="514"/>
    </location>
</feature>
<dbReference type="PROSITE" id="PS00108">
    <property type="entry name" value="PROTEIN_KINASE_ST"/>
    <property type="match status" value="1"/>
</dbReference>
<reference evidence="3" key="1">
    <citation type="journal article" date="2020" name="bioRxiv">
        <title>Comparative genomics of Chlamydomonas.</title>
        <authorList>
            <person name="Craig R.J."/>
            <person name="Hasan A.R."/>
            <person name="Ness R.W."/>
            <person name="Keightley P.D."/>
        </authorList>
    </citation>
    <scope>NUCLEOTIDE SEQUENCE</scope>
    <source>
        <strain evidence="3">CCAP 11/70</strain>
    </source>
</reference>
<feature type="compositionally biased region" description="Low complexity" evidence="1">
    <location>
        <begin position="591"/>
        <end position="632"/>
    </location>
</feature>
<feature type="compositionally biased region" description="Gly residues" evidence="1">
    <location>
        <begin position="751"/>
        <end position="764"/>
    </location>
</feature>
<accession>A0A836C3I3</accession>
<name>A0A836C3I3_9CHLO</name>
<dbReference type="InterPro" id="IPR001245">
    <property type="entry name" value="Ser-Thr/Tyr_kinase_cat_dom"/>
</dbReference>
<dbReference type="GO" id="GO:0005524">
    <property type="term" value="F:ATP binding"/>
    <property type="evidence" value="ECO:0007669"/>
    <property type="project" value="InterPro"/>
</dbReference>
<feature type="compositionally biased region" description="Gly residues" evidence="1">
    <location>
        <begin position="364"/>
        <end position="384"/>
    </location>
</feature>
<feature type="compositionally biased region" description="Gly residues" evidence="1">
    <location>
        <begin position="411"/>
        <end position="421"/>
    </location>
</feature>
<gene>
    <name evidence="3" type="ORF">HYH03_003013</name>
</gene>
<feature type="region of interest" description="Disordered" evidence="1">
    <location>
        <begin position="879"/>
        <end position="946"/>
    </location>
</feature>
<evidence type="ECO:0000259" key="2">
    <source>
        <dbReference type="PROSITE" id="PS50011"/>
    </source>
</evidence>
<dbReference type="InterPro" id="IPR000719">
    <property type="entry name" value="Prot_kinase_dom"/>
</dbReference>
<dbReference type="Proteomes" id="UP000612055">
    <property type="component" value="Unassembled WGS sequence"/>
</dbReference>
<dbReference type="PANTHER" id="PTHR44329">
    <property type="entry name" value="SERINE/THREONINE-PROTEIN KINASE TNNI3K-RELATED"/>
    <property type="match status" value="1"/>
</dbReference>
<feature type="region of interest" description="Disordered" evidence="1">
    <location>
        <begin position="328"/>
        <end position="677"/>
    </location>
</feature>
<protein>
    <recommendedName>
        <fullName evidence="2">Protein kinase domain-containing protein</fullName>
    </recommendedName>
</protein>
<feature type="compositionally biased region" description="Low complexity" evidence="1">
    <location>
        <begin position="1425"/>
        <end position="1440"/>
    </location>
</feature>
<organism evidence="3 4">
    <name type="scientific">Edaphochlamys debaryana</name>
    <dbReference type="NCBI Taxonomy" id="47281"/>
    <lineage>
        <taxon>Eukaryota</taxon>
        <taxon>Viridiplantae</taxon>
        <taxon>Chlorophyta</taxon>
        <taxon>core chlorophytes</taxon>
        <taxon>Chlorophyceae</taxon>
        <taxon>CS clade</taxon>
        <taxon>Chlamydomonadales</taxon>
        <taxon>Chlamydomonadales incertae sedis</taxon>
        <taxon>Edaphochlamys</taxon>
    </lineage>
</organism>
<feature type="compositionally biased region" description="Low complexity" evidence="1">
    <location>
        <begin position="385"/>
        <end position="399"/>
    </location>
</feature>
<feature type="domain" description="Protein kinase" evidence="2">
    <location>
        <begin position="20"/>
        <end position="363"/>
    </location>
</feature>
<dbReference type="InterPro" id="IPR011009">
    <property type="entry name" value="Kinase-like_dom_sf"/>
</dbReference>
<sequence length="1470" mass="149227">MTEPAGGPGGRGPAPARPALRIKRQCGRGGFATVHLGVLEDVGAVAVKVLRPGPKVPAELAETLFLREAKTNICLQEHPNLVKCYGLTQVNPNQVVGLIRPAWALIFEYCGAGTLYERIAAAQTGQGPAYTDAEAISWLLDVARALEHLHGLNPPVIHRDVKAENVLLKADDVSGGGVHLQTGDDLHPQPQAQAHSQQLAGFVNTASGLQQQRPPRMLGAQSRGMYSSGGSAIGAGRGSDASGGHPYVHVHLTAKLADLGIHVVVGEERSVMLRARHSSVSLQGMAEGAPPTFIGIASTDGLAPPFPVPASGVGESLELARCSAQQGAADAAALHHASREGARDSPSPRPRTSNASMPLHSYGHGPGHGHGPGQGQGQGLGQRQGNGSRPRLSLASPSLGVEEPYPADVGRGPGQGCGGVSPSGRPYVPTSAPNMSADDVPVPLSQLLPEGRLHGSGANGLSAPDAVASGASPNAAPASTSGKVDAAMLMHSSPPSGRVSHATSQPASQPSPRSTVGRRDTSELQGAPSLGFSAGGETGESLIMTSSQPSPTQRIPSQTANGQPPSRWSGQGSRHMLLGGTGPGPSPPDSAPSSAPRLLPRPGASSGNGAAPSSAHPSGAESPAPRASSSTGGPPGPLGPGGGVESGAAPGVHRPRSTPGMNPAAGMLGSSHSRGSAALNHRVTRAFAESGVPAASEAALSVITESEVSGGGSFLETSLEDRKSNGGNAVGGTPQRTMQARTPSGVNAGSSVGGGGGGGGGGWSGVSAPLTSSIGASLRDRLNEAAMEARAHAAAVAAAAAVAGLPRSSSGGQGRRRPPPSAASPIPRHRGVMGMGIGVSAVALHVHDIEESAEEGEGACEAAAAAAAVAAAEADGLLRSSPLPHRGVSPCSTGIARPPRASPSPVLRSTPVRPSSAAPGSVGVEDGLGLGGPQHGAASTGRPRSRPASFASVASIASSVGVLREDSLLQMFVGQAAAAFDLHAPPVLPPLGHQSQPLLPPIRSALPVGAMPPVSNPNSNSNSTANAITITSQLNTVNLNLSTGEEPGSHALPPLSLDPAQPCPSTGHSVSLSFGLGQHRAHPPSRLHLTTANNALLVSHEADQIARAEEQAEAEAAVAGLAAGHTGATGATGGATSSVAAPNPGGDPTHASVTPSELLDSRDCPSGPSTVGVERALCSQPPPPHRSNSRGVRSMPRMGAGGCNGWGSVGVGLGSAAHRAVSNGSQQALEHMSSIRSIVLEQGRDGEVDLSHYMRRVSSITKLLHSEGAGRLPEPNGFQWVYGLTGKAGSCMYMAPEVFRMEPYNQECDVFGFAVLMLETLGRELLLLKYFHTREGASLGMKEPLDYARRVSEGFRPARPPRLSERQWGLVCRCWHPDPCERPSMSEVVGELEAMREERIEEDLREQLRARGITLTQGTIPELTPRAPQTPGAAAAAATKLPPPPAPLPPPLALPMAEPEPRCECGCIIS</sequence>
<dbReference type="OrthoDB" id="4062651at2759"/>